<dbReference type="InterPro" id="IPR011579">
    <property type="entry name" value="ATPase_dom"/>
</dbReference>
<evidence type="ECO:0000259" key="1">
    <source>
        <dbReference type="Pfam" id="PF01637"/>
    </source>
</evidence>
<evidence type="ECO:0000313" key="3">
    <source>
        <dbReference type="Proteomes" id="UP000594121"/>
    </source>
</evidence>
<dbReference type="GO" id="GO:0005524">
    <property type="term" value="F:ATP binding"/>
    <property type="evidence" value="ECO:0007669"/>
    <property type="project" value="UniProtKB-KW"/>
</dbReference>
<gene>
    <name evidence="2" type="ORF">IG193_02100</name>
</gene>
<dbReference type="CDD" id="cd00009">
    <property type="entry name" value="AAA"/>
    <property type="match status" value="1"/>
</dbReference>
<proteinExistence type="predicted"/>
<dbReference type="AlphaFoldDB" id="A0A7L9FHS7"/>
<organism evidence="2 3">
    <name type="scientific">Infirmifilum lucidum</name>
    <dbReference type="NCBI Taxonomy" id="2776706"/>
    <lineage>
        <taxon>Archaea</taxon>
        <taxon>Thermoproteota</taxon>
        <taxon>Thermoprotei</taxon>
        <taxon>Thermofilales</taxon>
        <taxon>Thermofilaceae</taxon>
        <taxon>Infirmifilum</taxon>
    </lineage>
</organism>
<keyword evidence="2" id="KW-0547">Nucleotide-binding</keyword>
<dbReference type="Pfam" id="PF01637">
    <property type="entry name" value="ATPase_2"/>
    <property type="match status" value="1"/>
</dbReference>
<dbReference type="RefSeq" id="WP_192819249.1">
    <property type="nucleotide sequence ID" value="NZ_CP062310.1"/>
</dbReference>
<reference evidence="2 3" key="1">
    <citation type="submission" date="2020-10" db="EMBL/GenBank/DDBJ databases">
        <title>Thermofilum lucidum 3507LT sp. nov. a novel member of Thermofilaceae family isolated from Chile hot spring, and proposal of description order Thermofilales.</title>
        <authorList>
            <person name="Zayulina K.S."/>
            <person name="Elcheninov A.G."/>
            <person name="Toshchakov S.V."/>
            <person name="Kublanov I.V."/>
        </authorList>
    </citation>
    <scope>NUCLEOTIDE SEQUENCE [LARGE SCALE GENOMIC DNA]</scope>
    <source>
        <strain evidence="2 3">3507LT</strain>
    </source>
</reference>
<dbReference type="Gene3D" id="3.40.50.300">
    <property type="entry name" value="P-loop containing nucleotide triphosphate hydrolases"/>
    <property type="match status" value="1"/>
</dbReference>
<keyword evidence="3" id="KW-1185">Reference proteome</keyword>
<dbReference type="InParanoid" id="A0A7L9FHS7"/>
<dbReference type="InterPro" id="IPR027417">
    <property type="entry name" value="P-loop_NTPase"/>
</dbReference>
<dbReference type="SUPFAM" id="SSF52540">
    <property type="entry name" value="P-loop containing nucleoside triphosphate hydrolases"/>
    <property type="match status" value="1"/>
</dbReference>
<keyword evidence="2" id="KW-0067">ATP-binding</keyword>
<dbReference type="KEGG" id="thel:IG193_02100"/>
<feature type="domain" description="ATPase" evidence="1">
    <location>
        <begin position="15"/>
        <end position="224"/>
    </location>
</feature>
<evidence type="ECO:0000313" key="2">
    <source>
        <dbReference type="EMBL" id="QOJ79277.1"/>
    </source>
</evidence>
<dbReference type="Proteomes" id="UP000594121">
    <property type="component" value="Chromosome"/>
</dbReference>
<protein>
    <submittedName>
        <fullName evidence="2">ATP-binding protein</fullName>
    </submittedName>
</protein>
<dbReference type="GeneID" id="59148650"/>
<dbReference type="EMBL" id="CP062310">
    <property type="protein sequence ID" value="QOJ79277.1"/>
    <property type="molecule type" value="Genomic_DNA"/>
</dbReference>
<name>A0A7L9FHS7_9CREN</name>
<sequence length="341" mass="39147">MKRIKLRLADLNVVFTDRDIAVRQIEELADRGTYPVYVIYGPEGCGKTALFRQAKAALEEWGYYVVYFSPLEKEAMWRLSITEDARELVEPVLSVALGESGARFVEKAIEIAAMLMRYREKIAVLADDIFQAIGLGKAEMYVKMLLNLIEYPNTPIEKVVILVGSSEGMTRSRIGRHNWATIWGMWNMPREGFRLLYEQLPGEKPGFEEVWMWTGGNPRYLSELYEAGWDVEAVVRRIFVAGVKPLVSELTPLQQAALEEAVDDPDTLLRRLREAEDKRPMIDLINKLVEQNLVVTYLPPRERLLWIDQPPPVDRELGVGEDFAWQTPLHREAARRALEAR</sequence>
<accession>A0A7L9FHS7</accession>